<gene>
    <name evidence="1" type="ORF">GCM10011514_03050</name>
</gene>
<dbReference type="InterPro" id="IPR009218">
    <property type="entry name" value="HD_phosphohydro"/>
</dbReference>
<evidence type="ECO:0000313" key="2">
    <source>
        <dbReference type="Proteomes" id="UP000609064"/>
    </source>
</evidence>
<sequence length="204" mass="24426">MLKNIFFDLLKKYTNDESLVSKFWSEIEENYTNRKRYYHTLEHLENLFQMLTPIKTKIKDWDTLLFTLFYHDVIYNATKSDNEEKSAELAIVRMQTIGIEKSQIEQCKAQILATKKHLPNANSDTNYFTDADLSVLGQDWETYINYYKNVRKEYAIYPNIIYNTGRKKVLKHFLAMDSIYKTDYFYQEFEQKAKENLARELGLL</sequence>
<reference evidence="1" key="1">
    <citation type="journal article" date="2014" name="Int. J. Syst. Evol. Microbiol.">
        <title>Complete genome sequence of Corynebacterium casei LMG S-19264T (=DSM 44701T), isolated from a smear-ripened cheese.</title>
        <authorList>
            <consortium name="US DOE Joint Genome Institute (JGI-PGF)"/>
            <person name="Walter F."/>
            <person name="Albersmeier A."/>
            <person name="Kalinowski J."/>
            <person name="Ruckert C."/>
        </authorList>
    </citation>
    <scope>NUCLEOTIDE SEQUENCE</scope>
    <source>
        <strain evidence="1">CGMCC 1.15958</strain>
    </source>
</reference>
<dbReference type="Proteomes" id="UP000609064">
    <property type="component" value="Unassembled WGS sequence"/>
</dbReference>
<dbReference type="AlphaFoldDB" id="A0A916YEV5"/>
<dbReference type="PANTHER" id="PTHR21174:SF0">
    <property type="entry name" value="HD PHOSPHOHYDROLASE FAMILY PROTEIN-RELATED"/>
    <property type="match status" value="1"/>
</dbReference>
<reference evidence="1" key="2">
    <citation type="submission" date="2020-09" db="EMBL/GenBank/DDBJ databases">
        <authorList>
            <person name="Sun Q."/>
            <person name="Zhou Y."/>
        </authorList>
    </citation>
    <scope>NUCLEOTIDE SEQUENCE</scope>
    <source>
        <strain evidence="1">CGMCC 1.15958</strain>
    </source>
</reference>
<dbReference type="PANTHER" id="PTHR21174">
    <property type="match status" value="1"/>
</dbReference>
<dbReference type="EMBL" id="BMKK01000001">
    <property type="protein sequence ID" value="GGD42452.1"/>
    <property type="molecule type" value="Genomic_DNA"/>
</dbReference>
<proteinExistence type="predicted"/>
<keyword evidence="2" id="KW-1185">Reference proteome</keyword>
<comment type="caution">
    <text evidence="1">The sequence shown here is derived from an EMBL/GenBank/DDBJ whole genome shotgun (WGS) entry which is preliminary data.</text>
</comment>
<accession>A0A916YEV5</accession>
<dbReference type="Gene3D" id="1.10.3210.10">
    <property type="entry name" value="Hypothetical protein af1432"/>
    <property type="match status" value="1"/>
</dbReference>
<evidence type="ECO:0000313" key="1">
    <source>
        <dbReference type="EMBL" id="GGD42452.1"/>
    </source>
</evidence>
<dbReference type="RefSeq" id="WP_188763942.1">
    <property type="nucleotide sequence ID" value="NZ_BMKK01000001.1"/>
</dbReference>
<organism evidence="1 2">
    <name type="scientific">Emticicia aquatilis</name>
    <dbReference type="NCBI Taxonomy" id="1537369"/>
    <lineage>
        <taxon>Bacteria</taxon>
        <taxon>Pseudomonadati</taxon>
        <taxon>Bacteroidota</taxon>
        <taxon>Cytophagia</taxon>
        <taxon>Cytophagales</taxon>
        <taxon>Leadbetterellaceae</taxon>
        <taxon>Emticicia</taxon>
    </lineage>
</organism>
<dbReference type="SUPFAM" id="SSF109604">
    <property type="entry name" value="HD-domain/PDEase-like"/>
    <property type="match status" value="1"/>
</dbReference>
<name>A0A916YEV5_9BACT</name>
<protein>
    <recommendedName>
        <fullName evidence="3">Metal-dependent HD superfamily phosphohydrolase</fullName>
    </recommendedName>
</protein>
<dbReference type="PIRSF" id="PIRSF035170">
    <property type="entry name" value="HD_phosphohydro"/>
    <property type="match status" value="1"/>
</dbReference>
<evidence type="ECO:0008006" key="3">
    <source>
        <dbReference type="Google" id="ProtNLM"/>
    </source>
</evidence>